<dbReference type="AlphaFoldDB" id="A0A3P9IAF3"/>
<sequence>DRHLTLHNIMYLYEVEPLKGLLQSISSHSNLKK</sequence>
<accession>A0A3P9IAF3</accession>
<proteinExistence type="predicted"/>
<organism evidence="1 2">
    <name type="scientific">Oryzias latipes</name>
    <name type="common">Japanese rice fish</name>
    <name type="synonym">Japanese killifish</name>
    <dbReference type="NCBI Taxonomy" id="8090"/>
    <lineage>
        <taxon>Eukaryota</taxon>
        <taxon>Metazoa</taxon>
        <taxon>Chordata</taxon>
        <taxon>Craniata</taxon>
        <taxon>Vertebrata</taxon>
        <taxon>Euteleostomi</taxon>
        <taxon>Actinopterygii</taxon>
        <taxon>Neopterygii</taxon>
        <taxon>Teleostei</taxon>
        <taxon>Neoteleostei</taxon>
        <taxon>Acanthomorphata</taxon>
        <taxon>Ovalentaria</taxon>
        <taxon>Atherinomorphae</taxon>
        <taxon>Beloniformes</taxon>
        <taxon>Adrianichthyidae</taxon>
        <taxon>Oryziinae</taxon>
        <taxon>Oryzias</taxon>
    </lineage>
</organism>
<reference evidence="1" key="3">
    <citation type="submission" date="2025-08" db="UniProtKB">
        <authorList>
            <consortium name="Ensembl"/>
        </authorList>
    </citation>
    <scope>IDENTIFICATION</scope>
    <source>
        <strain evidence="1">HSOK</strain>
    </source>
</reference>
<reference key="1">
    <citation type="journal article" date="2007" name="Nature">
        <title>The medaka draft genome and insights into vertebrate genome evolution.</title>
        <authorList>
            <person name="Kasahara M."/>
            <person name="Naruse K."/>
            <person name="Sasaki S."/>
            <person name="Nakatani Y."/>
            <person name="Qu W."/>
            <person name="Ahsan B."/>
            <person name="Yamada T."/>
            <person name="Nagayasu Y."/>
            <person name="Doi K."/>
            <person name="Kasai Y."/>
            <person name="Jindo T."/>
            <person name="Kobayashi D."/>
            <person name="Shimada A."/>
            <person name="Toyoda A."/>
            <person name="Kuroki Y."/>
            <person name="Fujiyama A."/>
            <person name="Sasaki T."/>
            <person name="Shimizu A."/>
            <person name="Asakawa S."/>
            <person name="Shimizu N."/>
            <person name="Hashimoto S."/>
            <person name="Yang J."/>
            <person name="Lee Y."/>
            <person name="Matsushima K."/>
            <person name="Sugano S."/>
            <person name="Sakaizumi M."/>
            <person name="Narita T."/>
            <person name="Ohishi K."/>
            <person name="Haga S."/>
            <person name="Ohta F."/>
            <person name="Nomoto H."/>
            <person name="Nogata K."/>
            <person name="Morishita T."/>
            <person name="Endo T."/>
            <person name="Shin-I T."/>
            <person name="Takeda H."/>
            <person name="Morishita S."/>
            <person name="Kohara Y."/>
        </authorList>
    </citation>
    <scope>NUCLEOTIDE SEQUENCE [LARGE SCALE GENOMIC DNA]</scope>
    <source>
        <strain>Hd-rR</strain>
    </source>
</reference>
<reference evidence="1 2" key="2">
    <citation type="submission" date="2017-04" db="EMBL/GenBank/DDBJ databases">
        <title>CpG methylation of centromeres and impact of large insertions on vertebrate speciation.</title>
        <authorList>
            <person name="Ichikawa K."/>
            <person name="Yoshimura J."/>
            <person name="Morishita S."/>
        </authorList>
    </citation>
    <scope>NUCLEOTIDE SEQUENCE</scope>
    <source>
        <strain evidence="1 2">HSOK</strain>
    </source>
</reference>
<reference evidence="1" key="4">
    <citation type="submission" date="2025-09" db="UniProtKB">
        <authorList>
            <consortium name="Ensembl"/>
        </authorList>
    </citation>
    <scope>IDENTIFICATION</scope>
    <source>
        <strain evidence="1">HSOK</strain>
    </source>
</reference>
<protein>
    <submittedName>
        <fullName evidence="1">Uncharacterized protein</fullName>
    </submittedName>
</protein>
<name>A0A3P9IAF3_ORYLA</name>
<evidence type="ECO:0000313" key="1">
    <source>
        <dbReference type="Ensembl" id="ENSORLP00015017036.1"/>
    </source>
</evidence>
<dbReference type="Ensembl" id="ENSORLT00015034557.1">
    <property type="protein sequence ID" value="ENSORLP00015017036.1"/>
    <property type="gene ID" value="ENSORLG00015018043.1"/>
</dbReference>
<evidence type="ECO:0000313" key="2">
    <source>
        <dbReference type="Proteomes" id="UP000265200"/>
    </source>
</evidence>
<dbReference type="Proteomes" id="UP000265200">
    <property type="component" value="Chromosome 4"/>
</dbReference>